<evidence type="ECO:0000313" key="1">
    <source>
        <dbReference type="EMBL" id="CAF1578983.1"/>
    </source>
</evidence>
<feature type="non-terminal residue" evidence="2">
    <location>
        <position position="15"/>
    </location>
</feature>
<name>A0A8S2V8L6_9BILA</name>
<accession>A0A8S2V8L6</accession>
<evidence type="ECO:0000313" key="3">
    <source>
        <dbReference type="Proteomes" id="UP000682733"/>
    </source>
</evidence>
<dbReference type="Proteomes" id="UP000677228">
    <property type="component" value="Unassembled WGS sequence"/>
</dbReference>
<reference evidence="2" key="1">
    <citation type="submission" date="2021-02" db="EMBL/GenBank/DDBJ databases">
        <authorList>
            <person name="Nowell W R."/>
        </authorList>
    </citation>
    <scope>NUCLEOTIDE SEQUENCE</scope>
</reference>
<protein>
    <submittedName>
        <fullName evidence="2">Uncharacterized protein</fullName>
    </submittedName>
</protein>
<sequence length="15" mass="1730">MIERRGASPVQILFL</sequence>
<gene>
    <name evidence="1" type="ORF">OVA965_LOCUS40852</name>
    <name evidence="2" type="ORF">TMI583_LOCUS42370</name>
</gene>
<proteinExistence type="predicted"/>
<dbReference type="EMBL" id="CAJOBA010068476">
    <property type="protein sequence ID" value="CAF4377598.1"/>
    <property type="molecule type" value="Genomic_DNA"/>
</dbReference>
<evidence type="ECO:0000313" key="2">
    <source>
        <dbReference type="EMBL" id="CAF4377598.1"/>
    </source>
</evidence>
<comment type="caution">
    <text evidence="2">The sequence shown here is derived from an EMBL/GenBank/DDBJ whole genome shotgun (WGS) entry which is preliminary data.</text>
</comment>
<organism evidence="2 3">
    <name type="scientific">Didymodactylos carnosus</name>
    <dbReference type="NCBI Taxonomy" id="1234261"/>
    <lineage>
        <taxon>Eukaryota</taxon>
        <taxon>Metazoa</taxon>
        <taxon>Spiralia</taxon>
        <taxon>Gnathifera</taxon>
        <taxon>Rotifera</taxon>
        <taxon>Eurotatoria</taxon>
        <taxon>Bdelloidea</taxon>
        <taxon>Philodinida</taxon>
        <taxon>Philodinidae</taxon>
        <taxon>Didymodactylos</taxon>
    </lineage>
</organism>
<dbReference type="Proteomes" id="UP000682733">
    <property type="component" value="Unassembled WGS sequence"/>
</dbReference>
<dbReference type="EMBL" id="CAJNOK010045457">
    <property type="protein sequence ID" value="CAF1578983.1"/>
    <property type="molecule type" value="Genomic_DNA"/>
</dbReference>